<feature type="domain" description="AB hydrolase-1" evidence="1">
    <location>
        <begin position="42"/>
        <end position="267"/>
    </location>
</feature>
<evidence type="ECO:0000313" key="3">
    <source>
        <dbReference type="Proteomes" id="UP000244450"/>
    </source>
</evidence>
<dbReference type="OrthoDB" id="9780932at2"/>
<keyword evidence="3" id="KW-1185">Reference proteome</keyword>
<reference evidence="2 3" key="1">
    <citation type="submission" date="2018-04" db="EMBL/GenBank/DDBJ databases">
        <title>Chitinophaga fuyangensis sp. nov., isolated from soil in a chemical factory.</title>
        <authorList>
            <person name="Chen K."/>
        </authorList>
    </citation>
    <scope>NUCLEOTIDE SEQUENCE [LARGE SCALE GENOMIC DNA]</scope>
    <source>
        <strain evidence="2 3">LY-1</strain>
    </source>
</reference>
<sequence length="283" mass="30629">MKYLLYVATTACLLACHPQHPAVYSQGVLVDYDEAGHGDTTLLFAPGWCINKDYWANQVLFFSKRYRVVAITLPGFGASGKNGKDFSTTAYGQDLQAVITQLHLRNVVLVGHSMSGNIIVEAAAQNDKHIIGLVGIDNFKSVGDSSTPAGDSASAAFYAQARADYRGTMPQFAHYLFAPQTDTAVKEKVMQDILDADPKIAVGALEAGDQYNGVQKLAVLHKRLYLINSDYTPTDTAALRRKGVEVRLLTIHGTGHYPMIEAPTAFNTQLEAVLADIGAAARH</sequence>
<dbReference type="Proteomes" id="UP000244450">
    <property type="component" value="Unassembled WGS sequence"/>
</dbReference>
<comment type="caution">
    <text evidence="2">The sequence shown here is derived from an EMBL/GenBank/DDBJ whole genome shotgun (WGS) entry which is preliminary data.</text>
</comment>
<dbReference type="PANTHER" id="PTHR43798:SF33">
    <property type="entry name" value="HYDROLASE, PUTATIVE (AFU_ORTHOLOGUE AFUA_2G14860)-RELATED"/>
    <property type="match status" value="1"/>
</dbReference>
<dbReference type="PANTHER" id="PTHR43798">
    <property type="entry name" value="MONOACYLGLYCEROL LIPASE"/>
    <property type="match status" value="1"/>
</dbReference>
<dbReference type="Pfam" id="PF12697">
    <property type="entry name" value="Abhydrolase_6"/>
    <property type="match status" value="1"/>
</dbReference>
<dbReference type="SUPFAM" id="SSF53474">
    <property type="entry name" value="alpha/beta-Hydrolases"/>
    <property type="match status" value="1"/>
</dbReference>
<protein>
    <recommendedName>
        <fullName evidence="1">AB hydrolase-1 domain-containing protein</fullName>
    </recommendedName>
</protein>
<dbReference type="GO" id="GO:0016020">
    <property type="term" value="C:membrane"/>
    <property type="evidence" value="ECO:0007669"/>
    <property type="project" value="TreeGrafter"/>
</dbReference>
<dbReference type="InterPro" id="IPR050266">
    <property type="entry name" value="AB_hydrolase_sf"/>
</dbReference>
<dbReference type="RefSeq" id="WP_108687590.1">
    <property type="nucleotide sequence ID" value="NZ_QCYK01000002.1"/>
</dbReference>
<dbReference type="EMBL" id="QCYK01000002">
    <property type="protein sequence ID" value="PUZ25751.1"/>
    <property type="molecule type" value="Genomic_DNA"/>
</dbReference>
<dbReference type="InterPro" id="IPR029058">
    <property type="entry name" value="AB_hydrolase_fold"/>
</dbReference>
<evidence type="ECO:0000259" key="1">
    <source>
        <dbReference type="Pfam" id="PF12697"/>
    </source>
</evidence>
<organism evidence="2 3">
    <name type="scientific">Chitinophaga parva</name>
    <dbReference type="NCBI Taxonomy" id="2169414"/>
    <lineage>
        <taxon>Bacteria</taxon>
        <taxon>Pseudomonadati</taxon>
        <taxon>Bacteroidota</taxon>
        <taxon>Chitinophagia</taxon>
        <taxon>Chitinophagales</taxon>
        <taxon>Chitinophagaceae</taxon>
        <taxon>Chitinophaga</taxon>
    </lineage>
</organism>
<accession>A0A2T7BHI4</accession>
<name>A0A2T7BHI4_9BACT</name>
<dbReference type="AlphaFoldDB" id="A0A2T7BHI4"/>
<gene>
    <name evidence="2" type="ORF">DCC81_15920</name>
</gene>
<proteinExistence type="predicted"/>
<evidence type="ECO:0000313" key="2">
    <source>
        <dbReference type="EMBL" id="PUZ25751.1"/>
    </source>
</evidence>
<dbReference type="InterPro" id="IPR000073">
    <property type="entry name" value="AB_hydrolase_1"/>
</dbReference>
<dbReference type="Gene3D" id="3.40.50.1820">
    <property type="entry name" value="alpha/beta hydrolase"/>
    <property type="match status" value="1"/>
</dbReference>